<sequence>MSDEGYAIPKTAIVFLVALGAAALVTAGAAVSRVTGYGWLENQRDPHAVSDEQAMYMRDVRDRNWANAGLIGGMRRSGR</sequence>
<keyword evidence="1" id="KW-1133">Transmembrane helix</keyword>
<organism evidence="2 3">
    <name type="scientific">Viridothelium virens</name>
    <name type="common">Speckled blister lichen</name>
    <name type="synonym">Trypethelium virens</name>
    <dbReference type="NCBI Taxonomy" id="1048519"/>
    <lineage>
        <taxon>Eukaryota</taxon>
        <taxon>Fungi</taxon>
        <taxon>Dikarya</taxon>
        <taxon>Ascomycota</taxon>
        <taxon>Pezizomycotina</taxon>
        <taxon>Dothideomycetes</taxon>
        <taxon>Dothideomycetes incertae sedis</taxon>
        <taxon>Trypetheliales</taxon>
        <taxon>Trypetheliaceae</taxon>
        <taxon>Viridothelium</taxon>
    </lineage>
</organism>
<keyword evidence="3" id="KW-1185">Reference proteome</keyword>
<evidence type="ECO:0000313" key="2">
    <source>
        <dbReference type="EMBL" id="KAF2239789.1"/>
    </source>
</evidence>
<feature type="transmembrane region" description="Helical" evidence="1">
    <location>
        <begin position="12"/>
        <end position="31"/>
    </location>
</feature>
<evidence type="ECO:0000313" key="3">
    <source>
        <dbReference type="Proteomes" id="UP000800092"/>
    </source>
</evidence>
<dbReference type="AlphaFoldDB" id="A0A6A6HPK8"/>
<evidence type="ECO:0000256" key="1">
    <source>
        <dbReference type="SAM" id="Phobius"/>
    </source>
</evidence>
<keyword evidence="1" id="KW-0812">Transmembrane</keyword>
<protein>
    <submittedName>
        <fullName evidence="2">Uncharacterized protein</fullName>
    </submittedName>
</protein>
<gene>
    <name evidence="2" type="ORF">EV356DRAFT_495562</name>
</gene>
<dbReference type="Proteomes" id="UP000800092">
    <property type="component" value="Unassembled WGS sequence"/>
</dbReference>
<accession>A0A6A6HPK8</accession>
<reference evidence="2" key="1">
    <citation type="journal article" date="2020" name="Stud. Mycol.">
        <title>101 Dothideomycetes genomes: a test case for predicting lifestyles and emergence of pathogens.</title>
        <authorList>
            <person name="Haridas S."/>
            <person name="Albert R."/>
            <person name="Binder M."/>
            <person name="Bloem J."/>
            <person name="Labutti K."/>
            <person name="Salamov A."/>
            <person name="Andreopoulos B."/>
            <person name="Baker S."/>
            <person name="Barry K."/>
            <person name="Bills G."/>
            <person name="Bluhm B."/>
            <person name="Cannon C."/>
            <person name="Castanera R."/>
            <person name="Culley D."/>
            <person name="Daum C."/>
            <person name="Ezra D."/>
            <person name="Gonzalez J."/>
            <person name="Henrissat B."/>
            <person name="Kuo A."/>
            <person name="Liang C."/>
            <person name="Lipzen A."/>
            <person name="Lutzoni F."/>
            <person name="Magnuson J."/>
            <person name="Mondo S."/>
            <person name="Nolan M."/>
            <person name="Ohm R."/>
            <person name="Pangilinan J."/>
            <person name="Park H.-J."/>
            <person name="Ramirez L."/>
            <person name="Alfaro M."/>
            <person name="Sun H."/>
            <person name="Tritt A."/>
            <person name="Yoshinaga Y."/>
            <person name="Zwiers L.-H."/>
            <person name="Turgeon B."/>
            <person name="Goodwin S."/>
            <person name="Spatafora J."/>
            <person name="Crous P."/>
            <person name="Grigoriev I."/>
        </authorList>
    </citation>
    <scope>NUCLEOTIDE SEQUENCE</scope>
    <source>
        <strain evidence="2">Tuck. ex Michener</strain>
    </source>
</reference>
<dbReference type="EMBL" id="ML991771">
    <property type="protein sequence ID" value="KAF2239789.1"/>
    <property type="molecule type" value="Genomic_DNA"/>
</dbReference>
<name>A0A6A6HPK8_VIRVR</name>
<proteinExistence type="predicted"/>
<keyword evidence="1" id="KW-0472">Membrane</keyword>